<gene>
    <name evidence="1" type="ORF">LMG27198_51570</name>
</gene>
<reference evidence="1" key="1">
    <citation type="journal article" date="2023" name="Int. J. Syst. Evol. Microbiol.">
        <title>Methylocystis iwaonis sp. nov., a type II methane-oxidizing bacterium from surface soil of a rice paddy field in Japan, and emended description of the genus Methylocystis (ex Whittenbury et al. 1970) Bowman et al. 1993.</title>
        <authorList>
            <person name="Kaise H."/>
            <person name="Sawadogo J.B."/>
            <person name="Alam M.S."/>
            <person name="Ueno C."/>
            <person name="Dianou D."/>
            <person name="Shinjo R."/>
            <person name="Asakawa S."/>
        </authorList>
    </citation>
    <scope>NUCLEOTIDE SEQUENCE</scope>
    <source>
        <strain evidence="1">LMG27198</strain>
    </source>
</reference>
<dbReference type="Proteomes" id="UP001144323">
    <property type="component" value="Unassembled WGS sequence"/>
</dbReference>
<dbReference type="AlphaFoldDB" id="A0A9W6H078"/>
<proteinExistence type="predicted"/>
<organism evidence="1 2">
    <name type="scientific">Methylocystis echinoides</name>
    <dbReference type="NCBI Taxonomy" id="29468"/>
    <lineage>
        <taxon>Bacteria</taxon>
        <taxon>Pseudomonadati</taxon>
        <taxon>Pseudomonadota</taxon>
        <taxon>Alphaproteobacteria</taxon>
        <taxon>Hyphomicrobiales</taxon>
        <taxon>Methylocystaceae</taxon>
        <taxon>Methylocystis</taxon>
    </lineage>
</organism>
<sequence>MTGISNIRLRLRARGWLDRIRVGGRAVMAGIPSVRRRVLDMFRRHPAPNRSLASLPVIRFGGSGLDLQVSCRC</sequence>
<comment type="caution">
    <text evidence="1">The sequence shown here is derived from an EMBL/GenBank/DDBJ whole genome shotgun (WGS) entry which is preliminary data.</text>
</comment>
<name>A0A9W6H078_9HYPH</name>
<dbReference type="EMBL" id="BSEC01000009">
    <property type="protein sequence ID" value="GLI96164.1"/>
    <property type="molecule type" value="Genomic_DNA"/>
</dbReference>
<keyword evidence="2" id="KW-1185">Reference proteome</keyword>
<protein>
    <submittedName>
        <fullName evidence="1">Uncharacterized protein</fullName>
    </submittedName>
</protein>
<evidence type="ECO:0000313" key="2">
    <source>
        <dbReference type="Proteomes" id="UP001144323"/>
    </source>
</evidence>
<evidence type="ECO:0000313" key="1">
    <source>
        <dbReference type="EMBL" id="GLI96164.1"/>
    </source>
</evidence>
<accession>A0A9W6H078</accession>